<keyword evidence="8" id="KW-0121">Carboxypeptidase</keyword>
<dbReference type="FunFam" id="3.50.30.30:FF:000009">
    <property type="entry name" value="Carboxypeptidase Q"/>
    <property type="match status" value="1"/>
</dbReference>
<dbReference type="GO" id="GO:0006508">
    <property type="term" value="P:proteolysis"/>
    <property type="evidence" value="ECO:0007669"/>
    <property type="project" value="UniProtKB-KW"/>
</dbReference>
<dbReference type="GO" id="GO:0005794">
    <property type="term" value="C:Golgi apparatus"/>
    <property type="evidence" value="ECO:0007669"/>
    <property type="project" value="UniProtKB-SubCell"/>
</dbReference>
<dbReference type="GO" id="GO:0005764">
    <property type="term" value="C:lysosome"/>
    <property type="evidence" value="ECO:0007669"/>
    <property type="project" value="UniProtKB-SubCell"/>
</dbReference>
<dbReference type="GO" id="GO:0005615">
    <property type="term" value="C:extracellular space"/>
    <property type="evidence" value="ECO:0007669"/>
    <property type="project" value="TreeGrafter"/>
</dbReference>
<comment type="similarity">
    <text evidence="5">Belongs to the peptidase M28 family.</text>
</comment>
<evidence type="ECO:0000256" key="6">
    <source>
        <dbReference type="ARBA" id="ARBA00014116"/>
    </source>
</evidence>
<evidence type="ECO:0000256" key="16">
    <source>
        <dbReference type="ARBA" id="ARBA00023049"/>
    </source>
</evidence>
<evidence type="ECO:0000256" key="21">
    <source>
        <dbReference type="ARBA" id="ARBA00033328"/>
    </source>
</evidence>
<evidence type="ECO:0000256" key="5">
    <source>
        <dbReference type="ARBA" id="ARBA00010918"/>
    </source>
</evidence>
<dbReference type="GO" id="GO:0005783">
    <property type="term" value="C:endoplasmic reticulum"/>
    <property type="evidence" value="ECO:0007669"/>
    <property type="project" value="UniProtKB-SubCell"/>
</dbReference>
<keyword evidence="19" id="KW-0458">Lysosome</keyword>
<accession>A0A7R9APH1</accession>
<feature type="compositionally biased region" description="Basic and acidic residues" evidence="22">
    <location>
        <begin position="101"/>
        <end position="122"/>
    </location>
</feature>
<organism evidence="24">
    <name type="scientific">Timema shepardi</name>
    <name type="common">Walking stick</name>
    <dbReference type="NCBI Taxonomy" id="629360"/>
    <lineage>
        <taxon>Eukaryota</taxon>
        <taxon>Metazoa</taxon>
        <taxon>Ecdysozoa</taxon>
        <taxon>Arthropoda</taxon>
        <taxon>Hexapoda</taxon>
        <taxon>Insecta</taxon>
        <taxon>Pterygota</taxon>
        <taxon>Neoptera</taxon>
        <taxon>Polyneoptera</taxon>
        <taxon>Phasmatodea</taxon>
        <taxon>Timematodea</taxon>
        <taxon>Timematoidea</taxon>
        <taxon>Timematidae</taxon>
        <taxon>Timema</taxon>
    </lineage>
</organism>
<evidence type="ECO:0000256" key="9">
    <source>
        <dbReference type="ARBA" id="ARBA00022670"/>
    </source>
</evidence>
<dbReference type="GO" id="GO:0046872">
    <property type="term" value="F:metal ion binding"/>
    <property type="evidence" value="ECO:0007669"/>
    <property type="project" value="UniProtKB-KW"/>
</dbReference>
<dbReference type="Gene3D" id="3.40.630.10">
    <property type="entry name" value="Zn peptidases"/>
    <property type="match status" value="2"/>
</dbReference>
<dbReference type="Gene3D" id="3.50.30.30">
    <property type="match status" value="1"/>
</dbReference>
<dbReference type="SUPFAM" id="SSF53187">
    <property type="entry name" value="Zn-dependent exopeptidases"/>
    <property type="match status" value="1"/>
</dbReference>
<keyword evidence="7" id="KW-0964">Secreted</keyword>
<sequence>MIVHNNNKCYLSNTRYTAVTRYTQTPDSLTCSLVTLAHTPDTPVHTLALGTPGLISREPRTAFLATAERTPPYVSPPPFPPRILSALLIPQSSEKVAAYLPDKEGNRENRERSQGKQRDRAGPARLADTMRSFGLWVMACYRLVVSQNSRALHIVFSHQFLDSPEWFGVSTDEFFQVSITAMEESRVLIWHRDKLKLTIITDQFLQAVFDHILGRDVVKKLMQMPVVGSPTEQDIAVLVSATHLLFSVFPLPLSVACVHTPTNTAILYHSVRPDGREVPRTSDPPFLAASGISNFVSPVVSETMAASNNGHLPNTLDEGEDKPMLIVKRSGDGPGITALINRQLQGCVHVGSSSRPKRLASWQDRGGRPRDARMKQRFGQTAGSTVFLLIFLPRTEKWPFASDLWRWMDKHPSSLSPAVLTKSCSVVLTAILVCAMLTGSQTPSVQEGRSECPILVEHAREIEEYKPIARKIIDFFLSGDMRGRTYKNLNNFVDNYGPRMLGSSGLRRAVTHVYRGLKRHNFSNVRMEPVNIPVWVRGTESATLLKPRLQRLSMVGLGDSVGTPDGPIRAETIVVRSFKELEALGDKASGKIVVFNQEFISYDDSVSYRLNGAIAAAKAGGVAALIRSVTNHSLLTPHTGLMYYQKGVPKIPGACLATEHADLLHRLYRRGKKLVIQLQMGAHTIQNKTSNNVVADLPGTSLSDKVVLISAHIDSWDIGQGAVDDGGGLMIAWGALVGLKRLGLRPRRTLRVAMFTGEEFGTLGSNQYYRDHADELRDFVFALESDEGVFSPRGLGFTGSERAQCILRHVLQHYESAYFLVALNSNRIVPSVGQYDSDIVLVALTSKRSVPSIKHYDSDIVLVALTSKRSVPSIRHYDSDIVLVALTSKRSVPSIKHYDSDIVLVALTSKRSVPSIRHYDSDIVLVALTSKRSVPSIRHYESDNVLVALTSKRSVSSIRHYDSDIVLVALTSKRSVPSIRHYESDNVLVDLTSKRNTMRVIISLLICRLMTPLNATALEVPMLGGPDLDVLVAQGVPSACLLTRNQQYFTVHHTSADSIAVLDTAELDQAAAFWAVLAFVLGDLSFEVPRDITTRVEPGMSRL</sequence>
<evidence type="ECO:0000256" key="1">
    <source>
        <dbReference type="ARBA" id="ARBA00004240"/>
    </source>
</evidence>
<dbReference type="GO" id="GO:0043171">
    <property type="term" value="P:peptide catabolic process"/>
    <property type="evidence" value="ECO:0007669"/>
    <property type="project" value="TreeGrafter"/>
</dbReference>
<keyword evidence="13" id="KW-0256">Endoplasmic reticulum</keyword>
<dbReference type="PANTHER" id="PTHR12053">
    <property type="entry name" value="PROTEASE FAMILY M28 PLASMA GLUTAMATE CARBOXYPEPTIDASE-RELATED"/>
    <property type="match status" value="1"/>
</dbReference>
<keyword evidence="15" id="KW-0333">Golgi apparatus</keyword>
<dbReference type="GO" id="GO:0004180">
    <property type="term" value="F:carboxypeptidase activity"/>
    <property type="evidence" value="ECO:0007669"/>
    <property type="project" value="UniProtKB-KW"/>
</dbReference>
<evidence type="ECO:0000256" key="19">
    <source>
        <dbReference type="ARBA" id="ARBA00023228"/>
    </source>
</evidence>
<feature type="region of interest" description="Disordered" evidence="22">
    <location>
        <begin position="98"/>
        <end position="123"/>
    </location>
</feature>
<name>A0A7R9APH1_TIMSH</name>
<dbReference type="EMBL" id="OC000530">
    <property type="protein sequence ID" value="CAD7257586.1"/>
    <property type="molecule type" value="Genomic_DNA"/>
</dbReference>
<keyword evidence="12" id="KW-0378">Hydrolase</keyword>
<evidence type="ECO:0000256" key="2">
    <source>
        <dbReference type="ARBA" id="ARBA00004371"/>
    </source>
</evidence>
<keyword evidence="16" id="KW-0482">Metalloprotease</keyword>
<dbReference type="AlphaFoldDB" id="A0A7R9APH1"/>
<feature type="region of interest" description="Disordered" evidence="22">
    <location>
        <begin position="351"/>
        <end position="371"/>
    </location>
</feature>
<keyword evidence="18" id="KW-0325">Glycoprotein</keyword>
<evidence type="ECO:0000256" key="15">
    <source>
        <dbReference type="ARBA" id="ARBA00023034"/>
    </source>
</evidence>
<keyword evidence="14" id="KW-0862">Zinc</keyword>
<evidence type="ECO:0000256" key="18">
    <source>
        <dbReference type="ARBA" id="ARBA00023180"/>
    </source>
</evidence>
<reference evidence="24" key="1">
    <citation type="submission" date="2020-11" db="EMBL/GenBank/DDBJ databases">
        <authorList>
            <person name="Tran Van P."/>
        </authorList>
    </citation>
    <scope>NUCLEOTIDE SEQUENCE</scope>
</reference>
<dbReference type="GO" id="GO:0070573">
    <property type="term" value="F:metallodipeptidase activity"/>
    <property type="evidence" value="ECO:0007669"/>
    <property type="project" value="InterPro"/>
</dbReference>
<comment type="subcellular location">
    <subcellularLocation>
        <location evidence="1">Endoplasmic reticulum</location>
    </subcellularLocation>
    <subcellularLocation>
        <location evidence="3">Golgi apparatus</location>
    </subcellularLocation>
    <subcellularLocation>
        <location evidence="2">Lysosome</location>
    </subcellularLocation>
    <subcellularLocation>
        <location evidence="4">Secreted</location>
    </subcellularLocation>
</comment>
<evidence type="ECO:0000256" key="7">
    <source>
        <dbReference type="ARBA" id="ARBA00022525"/>
    </source>
</evidence>
<keyword evidence="10" id="KW-0479">Metal-binding</keyword>
<comment type="subunit">
    <text evidence="20">Homodimer. The monomeric form is inactive while the homodimer is active.</text>
</comment>
<evidence type="ECO:0000256" key="14">
    <source>
        <dbReference type="ARBA" id="ARBA00022833"/>
    </source>
</evidence>
<evidence type="ECO:0000256" key="4">
    <source>
        <dbReference type="ARBA" id="ARBA00004613"/>
    </source>
</evidence>
<evidence type="ECO:0000256" key="10">
    <source>
        <dbReference type="ARBA" id="ARBA00022723"/>
    </source>
</evidence>
<dbReference type="PANTHER" id="PTHR12053:SF3">
    <property type="entry name" value="CARBOXYPEPTIDASE Q"/>
    <property type="match status" value="1"/>
</dbReference>
<evidence type="ECO:0000256" key="12">
    <source>
        <dbReference type="ARBA" id="ARBA00022801"/>
    </source>
</evidence>
<dbReference type="InterPro" id="IPR039866">
    <property type="entry name" value="CPQ"/>
</dbReference>
<dbReference type="InterPro" id="IPR007484">
    <property type="entry name" value="Peptidase_M28"/>
</dbReference>
<evidence type="ECO:0000259" key="23">
    <source>
        <dbReference type="Pfam" id="PF04389"/>
    </source>
</evidence>
<evidence type="ECO:0000256" key="20">
    <source>
        <dbReference type="ARBA" id="ARBA00025833"/>
    </source>
</evidence>
<feature type="domain" description="Peptidase M28" evidence="23">
    <location>
        <begin position="692"/>
        <end position="841"/>
    </location>
</feature>
<keyword evidence="9" id="KW-0645">Protease</keyword>
<evidence type="ECO:0000256" key="13">
    <source>
        <dbReference type="ARBA" id="ARBA00022824"/>
    </source>
</evidence>
<evidence type="ECO:0000256" key="11">
    <source>
        <dbReference type="ARBA" id="ARBA00022729"/>
    </source>
</evidence>
<keyword evidence="11" id="KW-0732">Signal</keyword>
<protein>
    <recommendedName>
        <fullName evidence="6">Carboxypeptidase Q</fullName>
    </recommendedName>
    <alternativeName>
        <fullName evidence="21">Plasma glutamate carboxypeptidase</fullName>
    </alternativeName>
</protein>
<evidence type="ECO:0000256" key="17">
    <source>
        <dbReference type="ARBA" id="ARBA00023145"/>
    </source>
</evidence>
<evidence type="ECO:0000256" key="3">
    <source>
        <dbReference type="ARBA" id="ARBA00004555"/>
    </source>
</evidence>
<evidence type="ECO:0000313" key="24">
    <source>
        <dbReference type="EMBL" id="CAD7257586.1"/>
    </source>
</evidence>
<gene>
    <name evidence="24" type="ORF">TSIB3V08_LOCUS1843</name>
</gene>
<evidence type="ECO:0000256" key="8">
    <source>
        <dbReference type="ARBA" id="ARBA00022645"/>
    </source>
</evidence>
<evidence type="ECO:0000256" key="22">
    <source>
        <dbReference type="SAM" id="MobiDB-lite"/>
    </source>
</evidence>
<dbReference type="Pfam" id="PF04389">
    <property type="entry name" value="Peptidase_M28"/>
    <property type="match status" value="1"/>
</dbReference>
<keyword evidence="17" id="KW-0865">Zymogen</keyword>
<proteinExistence type="inferred from homology"/>